<feature type="binding site" evidence="7">
    <location>
        <position position="17"/>
    </location>
    <ligand>
        <name>tRNA</name>
        <dbReference type="ChEBI" id="CHEBI:17843"/>
    </ligand>
</feature>
<evidence type="ECO:0000256" key="5">
    <source>
        <dbReference type="ARBA" id="ARBA00038063"/>
    </source>
</evidence>
<keyword evidence="2 7" id="KW-0820">tRNA-binding</keyword>
<dbReference type="PROSITE" id="PS01195">
    <property type="entry name" value="PEPT_TRNA_HYDROL_1"/>
    <property type="match status" value="1"/>
</dbReference>
<comment type="function">
    <text evidence="7">Hydrolyzes ribosome-free peptidyl-tRNAs (with 1 or more amino acids incorporated), which drop off the ribosome during protein synthesis, or as a result of ribosome stalling.</text>
</comment>
<evidence type="ECO:0000313" key="10">
    <source>
        <dbReference type="EMBL" id="QSR86562.1"/>
    </source>
</evidence>
<comment type="caution">
    <text evidence="7">Lacks conserved residue(s) required for the propagation of feature annotation.</text>
</comment>
<accession>A0ABX7PUI0</accession>
<gene>
    <name evidence="7" type="primary">pth</name>
    <name evidence="10" type="ORF">EM20IM_08745</name>
</gene>
<comment type="similarity">
    <text evidence="5 7 9">Belongs to the PTH family.</text>
</comment>
<evidence type="ECO:0000256" key="2">
    <source>
        <dbReference type="ARBA" id="ARBA00022555"/>
    </source>
</evidence>
<dbReference type="HAMAP" id="MF_00083">
    <property type="entry name" value="Pept_tRNA_hydro_bact"/>
    <property type="match status" value="1"/>
</dbReference>
<dbReference type="PANTHER" id="PTHR17224">
    <property type="entry name" value="PEPTIDYL-TRNA HYDROLASE"/>
    <property type="match status" value="1"/>
</dbReference>
<dbReference type="InterPro" id="IPR001328">
    <property type="entry name" value="Pept_tRNA_hydro"/>
</dbReference>
<evidence type="ECO:0000256" key="9">
    <source>
        <dbReference type="RuleBase" id="RU004320"/>
    </source>
</evidence>
<keyword evidence="7" id="KW-0963">Cytoplasm</keyword>
<dbReference type="EMBL" id="CP065956">
    <property type="protein sequence ID" value="QSR86562.1"/>
    <property type="molecule type" value="Genomic_DNA"/>
</dbReference>
<evidence type="ECO:0000256" key="6">
    <source>
        <dbReference type="ARBA" id="ARBA00050038"/>
    </source>
</evidence>
<protein>
    <recommendedName>
        <fullName evidence="6 7">Peptidyl-tRNA hydrolase</fullName>
        <shortName evidence="7">Pth</shortName>
        <ecNumber evidence="1 7">3.1.1.29</ecNumber>
    </recommendedName>
</protein>
<proteinExistence type="inferred from homology"/>
<dbReference type="PANTHER" id="PTHR17224:SF1">
    <property type="entry name" value="PEPTIDYL-TRNA HYDROLASE"/>
    <property type="match status" value="1"/>
</dbReference>
<dbReference type="NCBIfam" id="TIGR00447">
    <property type="entry name" value="pth"/>
    <property type="match status" value="1"/>
</dbReference>
<dbReference type="GO" id="GO:0004045">
    <property type="term" value="F:peptidyl-tRNA hydrolase activity"/>
    <property type="evidence" value="ECO:0007669"/>
    <property type="project" value="UniProtKB-EC"/>
</dbReference>
<dbReference type="SUPFAM" id="SSF53178">
    <property type="entry name" value="Peptidyl-tRNA hydrolase-like"/>
    <property type="match status" value="1"/>
</dbReference>
<feature type="site" description="Stabilizes the basic form of H active site to accept a proton" evidence="7">
    <location>
        <position position="91"/>
    </location>
</feature>
<organism evidence="10 11">
    <name type="scientific">Candidatus Methylacidiphilum infernorum</name>
    <dbReference type="NCBI Taxonomy" id="511746"/>
    <lineage>
        <taxon>Bacteria</taxon>
        <taxon>Pseudomonadati</taxon>
        <taxon>Verrucomicrobiota</taxon>
        <taxon>Methylacidiphilae</taxon>
        <taxon>Methylacidiphilales</taxon>
        <taxon>Methylacidiphilaceae</taxon>
        <taxon>Methylacidiphilum (ex Ratnadevi et al. 2023)</taxon>
    </lineage>
</organism>
<dbReference type="InterPro" id="IPR036416">
    <property type="entry name" value="Pept_tRNA_hydro_sf"/>
</dbReference>
<feature type="site" description="Discriminates between blocked and unblocked aminoacyl-tRNA" evidence="7">
    <location>
        <position position="12"/>
    </location>
</feature>
<evidence type="ECO:0000256" key="4">
    <source>
        <dbReference type="ARBA" id="ARBA00022884"/>
    </source>
</evidence>
<keyword evidence="3 7" id="KW-0378">Hydrolase</keyword>
<dbReference type="InterPro" id="IPR018171">
    <property type="entry name" value="Pept_tRNA_hydro_CS"/>
</dbReference>
<comment type="function">
    <text evidence="7">Catalyzes the release of premature peptidyl moieties from peptidyl-tRNA molecules trapped in stalled 50S ribosomal subunits, and thus maintains levels of free tRNAs and 50S ribosomes.</text>
</comment>
<comment type="subcellular location">
    <subcellularLocation>
        <location evidence="7">Cytoplasm</location>
    </subcellularLocation>
</comment>
<dbReference type="EC" id="3.1.1.29" evidence="1 7"/>
<evidence type="ECO:0000313" key="11">
    <source>
        <dbReference type="Proteomes" id="UP000663088"/>
    </source>
</evidence>
<feature type="binding site" evidence="7">
    <location>
        <position position="64"/>
    </location>
    <ligand>
        <name>tRNA</name>
        <dbReference type="ChEBI" id="CHEBI:17843"/>
    </ligand>
</feature>
<dbReference type="CDD" id="cd00462">
    <property type="entry name" value="PTH"/>
    <property type="match status" value="1"/>
</dbReference>
<evidence type="ECO:0000256" key="1">
    <source>
        <dbReference type="ARBA" id="ARBA00013260"/>
    </source>
</evidence>
<feature type="binding site" evidence="7">
    <location>
        <position position="66"/>
    </location>
    <ligand>
        <name>tRNA</name>
        <dbReference type="ChEBI" id="CHEBI:17843"/>
    </ligand>
</feature>
<keyword evidence="11" id="KW-1185">Reference proteome</keyword>
<evidence type="ECO:0000256" key="8">
    <source>
        <dbReference type="RuleBase" id="RU000673"/>
    </source>
</evidence>
<comment type="subunit">
    <text evidence="7">Monomer.</text>
</comment>
<keyword evidence="4 7" id="KW-0694">RNA-binding</keyword>
<sequence length="186" mass="21045">MGVFHIVVGLGNPGQEYEKTRHNIGWRVVEELVKRQNLSFKIDKKAKSKVACKEKLVFVLPLTYMNLSGQALSYLLQKEKCSSKDILVILDDISLPLGKLRFRPKGSSGGHKGLESIIEELHTEDIPRLRLGIGPLPEGEQLADYVLKPFLEEEKVKVEEMIFKAIQFFECLQKEGIEIALNKLNA</sequence>
<dbReference type="Pfam" id="PF01195">
    <property type="entry name" value="Pept_tRNA_hydro"/>
    <property type="match status" value="1"/>
</dbReference>
<feature type="active site" description="Proton acceptor" evidence="7">
    <location>
        <position position="22"/>
    </location>
</feature>
<dbReference type="RefSeq" id="WP_206846340.1">
    <property type="nucleotide sequence ID" value="NZ_CP065956.1"/>
</dbReference>
<evidence type="ECO:0000256" key="3">
    <source>
        <dbReference type="ARBA" id="ARBA00022801"/>
    </source>
</evidence>
<evidence type="ECO:0000256" key="7">
    <source>
        <dbReference type="HAMAP-Rule" id="MF_00083"/>
    </source>
</evidence>
<dbReference type="Proteomes" id="UP000663088">
    <property type="component" value="Chromosome"/>
</dbReference>
<dbReference type="Gene3D" id="3.40.50.1470">
    <property type="entry name" value="Peptidyl-tRNA hydrolase"/>
    <property type="match status" value="1"/>
</dbReference>
<reference evidence="10 11" key="1">
    <citation type="submission" date="2020-12" db="EMBL/GenBank/DDBJ databases">
        <authorList>
            <person name="Awala S.I."/>
            <person name="Gwak J.-H."/>
            <person name="Kim S.-J."/>
            <person name="Rhee S.-K."/>
        </authorList>
    </citation>
    <scope>NUCLEOTIDE SEQUENCE [LARGE SCALE GENOMIC DNA]</scope>
    <source>
        <strain evidence="10 11">IT5</strain>
    </source>
</reference>
<comment type="catalytic activity">
    <reaction evidence="7 8">
        <text>an N-acyl-L-alpha-aminoacyl-tRNA + H2O = an N-acyl-L-amino acid + a tRNA + H(+)</text>
        <dbReference type="Rhea" id="RHEA:54448"/>
        <dbReference type="Rhea" id="RHEA-COMP:10123"/>
        <dbReference type="Rhea" id="RHEA-COMP:13883"/>
        <dbReference type="ChEBI" id="CHEBI:15377"/>
        <dbReference type="ChEBI" id="CHEBI:15378"/>
        <dbReference type="ChEBI" id="CHEBI:59874"/>
        <dbReference type="ChEBI" id="CHEBI:78442"/>
        <dbReference type="ChEBI" id="CHEBI:138191"/>
        <dbReference type="EC" id="3.1.1.29"/>
    </reaction>
</comment>
<name>A0ABX7PUI0_9BACT</name>